<sequence>MNCKAMAFAVAMLASAAHAQAIEVYGAVGTEGLGIGAGVGVTNHLGVRADVNGLALSHSFTAGQVRYDGRARFVHGGVYADFFPAPATVPFRLTAGMLVGDDHVDLVGHAEQSTYVYRGVAYPTAGQSVNGRIKLPTVRPYVGIGFGHSPLATPGWSMSFDAGIAYGKPTVELDVPPLITAIVGQATVDDQREQLQDKANKLKFYPIVKVGVTYKW</sequence>
<feature type="signal peptide" evidence="1">
    <location>
        <begin position="1"/>
        <end position="19"/>
    </location>
</feature>
<evidence type="ECO:0000313" key="2">
    <source>
        <dbReference type="EMBL" id="VVE06410.1"/>
    </source>
</evidence>
<dbReference type="EMBL" id="CABPSA010000003">
    <property type="protein sequence ID" value="VVE06410.1"/>
    <property type="molecule type" value="Genomic_DNA"/>
</dbReference>
<evidence type="ECO:0008006" key="4">
    <source>
        <dbReference type="Google" id="ProtNLM"/>
    </source>
</evidence>
<organism evidence="2 3">
    <name type="scientific">Pandoraea commovens</name>
    <dbReference type="NCBI Taxonomy" id="2508289"/>
    <lineage>
        <taxon>Bacteria</taxon>
        <taxon>Pseudomonadati</taxon>
        <taxon>Pseudomonadota</taxon>
        <taxon>Betaproteobacteria</taxon>
        <taxon>Burkholderiales</taxon>
        <taxon>Burkholderiaceae</taxon>
        <taxon>Pandoraea</taxon>
    </lineage>
</organism>
<gene>
    <name evidence="2" type="ORF">PCO31010_02415</name>
</gene>
<reference evidence="2 3" key="1">
    <citation type="submission" date="2019-08" db="EMBL/GenBank/DDBJ databases">
        <authorList>
            <person name="Peeters C."/>
        </authorList>
    </citation>
    <scope>NUCLEOTIDE SEQUENCE [LARGE SCALE GENOMIC DNA]</scope>
    <source>
        <strain evidence="2 3">LMG 31010</strain>
    </source>
</reference>
<dbReference type="Gene3D" id="2.40.160.170">
    <property type="match status" value="1"/>
</dbReference>
<name>A0A5E4V6F0_9BURK</name>
<feature type="chain" id="PRO_5023028542" description="Outer membrane protein beta-barrel domain-containing protein" evidence="1">
    <location>
        <begin position="20"/>
        <end position="216"/>
    </location>
</feature>
<keyword evidence="1" id="KW-0732">Signal</keyword>
<proteinExistence type="predicted"/>
<accession>A0A5E4V6F0</accession>
<evidence type="ECO:0000256" key="1">
    <source>
        <dbReference type="SAM" id="SignalP"/>
    </source>
</evidence>
<evidence type="ECO:0000313" key="3">
    <source>
        <dbReference type="Proteomes" id="UP000343335"/>
    </source>
</evidence>
<dbReference type="Proteomes" id="UP000343335">
    <property type="component" value="Unassembled WGS sequence"/>
</dbReference>
<dbReference type="AlphaFoldDB" id="A0A5E4V6F0"/>
<protein>
    <recommendedName>
        <fullName evidence="4">Outer membrane protein beta-barrel domain-containing protein</fullName>
    </recommendedName>
</protein>
<dbReference type="OrthoDB" id="517121at2"/>